<proteinExistence type="predicted"/>
<sequence>MGRLGEVDIRGIDITDGMLFLVYCKDERKALQLFLMKDCRWVGMVICIYEPEFEFVVAVLAALKGCGAAMCDGQHGVSERCCALTSGTPNKLLLRCVVSSRAAGITNAKFQSGALTKLLMEEECSKVNAGDLIDHVKVREACQDMLNFYDEAGIGWTICGWFKPGMVPGAEVAKEAKMHVTCIRPDHELDNAPRYRLPVPAVPAQQLLELNFPVRVEVGRRVRG</sequence>
<name>A0ABM1F6I0_PRICU</name>
<accession>A0ABM1F6I0</accession>
<reference evidence="2" key="1">
    <citation type="submission" date="2025-08" db="UniProtKB">
        <authorList>
            <consortium name="RefSeq"/>
        </authorList>
    </citation>
    <scope>IDENTIFICATION</scope>
</reference>
<feature type="non-terminal residue" evidence="2">
    <location>
        <position position="224"/>
    </location>
</feature>
<gene>
    <name evidence="2" type="primary">LOC106820002</name>
</gene>
<keyword evidence="1" id="KW-1185">Reference proteome</keyword>
<evidence type="ECO:0000313" key="1">
    <source>
        <dbReference type="Proteomes" id="UP000695022"/>
    </source>
</evidence>
<dbReference type="RefSeq" id="XP_014680051.1">
    <property type="nucleotide sequence ID" value="XM_014824565.1"/>
</dbReference>
<organism evidence="1 2">
    <name type="scientific">Priapulus caudatus</name>
    <name type="common">Priapulid worm</name>
    <dbReference type="NCBI Taxonomy" id="37621"/>
    <lineage>
        <taxon>Eukaryota</taxon>
        <taxon>Metazoa</taxon>
        <taxon>Ecdysozoa</taxon>
        <taxon>Scalidophora</taxon>
        <taxon>Priapulida</taxon>
        <taxon>Priapulimorpha</taxon>
        <taxon>Priapulimorphida</taxon>
        <taxon>Priapulidae</taxon>
        <taxon>Priapulus</taxon>
    </lineage>
</organism>
<evidence type="ECO:0000313" key="2">
    <source>
        <dbReference type="RefSeq" id="XP_014680051.1"/>
    </source>
</evidence>
<dbReference type="Proteomes" id="UP000695022">
    <property type="component" value="Unplaced"/>
</dbReference>
<dbReference type="GeneID" id="106820002"/>
<protein>
    <submittedName>
        <fullName evidence="2">Uncharacterized protein LOC106820002</fullName>
    </submittedName>
</protein>